<comment type="similarity">
    <text evidence="1 4">Belongs to the bacterial histone-like protein family.</text>
</comment>
<evidence type="ECO:0000256" key="2">
    <source>
        <dbReference type="ARBA" id="ARBA00023067"/>
    </source>
</evidence>
<comment type="caution">
    <text evidence="5">The sequence shown here is derived from an EMBL/GenBank/DDBJ whole genome shotgun (WGS) entry which is preliminary data.</text>
</comment>
<dbReference type="InterPro" id="IPR000119">
    <property type="entry name" value="Hist_DNA-bd"/>
</dbReference>
<evidence type="ECO:0000313" key="5">
    <source>
        <dbReference type="EMBL" id="MFC5453228.1"/>
    </source>
</evidence>
<gene>
    <name evidence="5" type="ORF">ACFQDI_00035</name>
</gene>
<dbReference type="PANTHER" id="PTHR33175:SF3">
    <property type="entry name" value="DNA-BINDING PROTEIN HU-BETA"/>
    <property type="match status" value="1"/>
</dbReference>
<dbReference type="RefSeq" id="WP_377162075.1">
    <property type="nucleotide sequence ID" value="NZ_JBHSMQ010000001.1"/>
</dbReference>
<accession>A0ABW0KIB3</accession>
<evidence type="ECO:0000256" key="1">
    <source>
        <dbReference type="ARBA" id="ARBA00010529"/>
    </source>
</evidence>
<dbReference type="SMART" id="SM00411">
    <property type="entry name" value="BHL"/>
    <property type="match status" value="1"/>
</dbReference>
<dbReference type="Pfam" id="PF00216">
    <property type="entry name" value="Bac_DNA_binding"/>
    <property type="match status" value="1"/>
</dbReference>
<proteinExistence type="inferred from homology"/>
<dbReference type="CDD" id="cd13831">
    <property type="entry name" value="HU"/>
    <property type="match status" value="1"/>
</dbReference>
<dbReference type="PANTHER" id="PTHR33175">
    <property type="entry name" value="DNA-BINDING PROTEIN HU"/>
    <property type="match status" value="1"/>
</dbReference>
<dbReference type="SUPFAM" id="SSF47729">
    <property type="entry name" value="IHF-like DNA-binding proteins"/>
    <property type="match status" value="1"/>
</dbReference>
<dbReference type="GO" id="GO:0003677">
    <property type="term" value="F:DNA binding"/>
    <property type="evidence" value="ECO:0007669"/>
    <property type="project" value="UniProtKB-KW"/>
</dbReference>
<dbReference type="InterPro" id="IPR010992">
    <property type="entry name" value="IHF-like_DNA-bd_dom_sf"/>
</dbReference>
<sequence length="91" mass="9679">MNKAQLIDAVQEILGGDTSKRAASDALDAVLKAITNGVKHGPVQLIGFGTFKPVERPARIGRNPRKPEVEVEIKASKTVRFVASAALKSSL</sequence>
<dbReference type="Proteomes" id="UP001596052">
    <property type="component" value="Unassembled WGS sequence"/>
</dbReference>
<evidence type="ECO:0000313" key="6">
    <source>
        <dbReference type="Proteomes" id="UP001596052"/>
    </source>
</evidence>
<evidence type="ECO:0000256" key="4">
    <source>
        <dbReference type="RuleBase" id="RU003939"/>
    </source>
</evidence>
<keyword evidence="2" id="KW-0226">DNA condensation</keyword>
<organism evidence="5 6">
    <name type="scientific">Prosthecobacter fluviatilis</name>
    <dbReference type="NCBI Taxonomy" id="445931"/>
    <lineage>
        <taxon>Bacteria</taxon>
        <taxon>Pseudomonadati</taxon>
        <taxon>Verrucomicrobiota</taxon>
        <taxon>Verrucomicrobiia</taxon>
        <taxon>Verrucomicrobiales</taxon>
        <taxon>Verrucomicrobiaceae</taxon>
        <taxon>Prosthecobacter</taxon>
    </lineage>
</organism>
<protein>
    <submittedName>
        <fullName evidence="5">HU family DNA-binding protein</fullName>
    </submittedName>
</protein>
<keyword evidence="3 5" id="KW-0238">DNA-binding</keyword>
<dbReference type="Gene3D" id="4.10.520.10">
    <property type="entry name" value="IHF-like DNA-binding proteins"/>
    <property type="match status" value="1"/>
</dbReference>
<dbReference type="EMBL" id="JBHSMQ010000001">
    <property type="protein sequence ID" value="MFC5453228.1"/>
    <property type="molecule type" value="Genomic_DNA"/>
</dbReference>
<name>A0ABW0KIB3_9BACT</name>
<keyword evidence="6" id="KW-1185">Reference proteome</keyword>
<reference evidence="6" key="1">
    <citation type="journal article" date="2019" name="Int. J. Syst. Evol. Microbiol.">
        <title>The Global Catalogue of Microorganisms (GCM) 10K type strain sequencing project: providing services to taxonomists for standard genome sequencing and annotation.</title>
        <authorList>
            <consortium name="The Broad Institute Genomics Platform"/>
            <consortium name="The Broad Institute Genome Sequencing Center for Infectious Disease"/>
            <person name="Wu L."/>
            <person name="Ma J."/>
        </authorList>
    </citation>
    <scope>NUCLEOTIDE SEQUENCE [LARGE SCALE GENOMIC DNA]</scope>
    <source>
        <strain evidence="6">CGMCC 4.1469</strain>
    </source>
</reference>
<evidence type="ECO:0000256" key="3">
    <source>
        <dbReference type="ARBA" id="ARBA00023125"/>
    </source>
</evidence>